<organism evidence="1">
    <name type="scientific">marine sediment metagenome</name>
    <dbReference type="NCBI Taxonomy" id="412755"/>
    <lineage>
        <taxon>unclassified sequences</taxon>
        <taxon>metagenomes</taxon>
        <taxon>ecological metagenomes</taxon>
    </lineage>
</organism>
<dbReference type="AlphaFoldDB" id="A0A0F8WWL6"/>
<dbReference type="EMBL" id="LAZR01066820">
    <property type="protein sequence ID" value="KKK52825.1"/>
    <property type="molecule type" value="Genomic_DNA"/>
</dbReference>
<name>A0A0F8WWL6_9ZZZZ</name>
<evidence type="ECO:0000313" key="1">
    <source>
        <dbReference type="EMBL" id="KKK52825.1"/>
    </source>
</evidence>
<protein>
    <submittedName>
        <fullName evidence="1">Uncharacterized protein</fullName>
    </submittedName>
</protein>
<gene>
    <name evidence="1" type="ORF">LCGC14_3101030</name>
</gene>
<proteinExistence type="predicted"/>
<reference evidence="1" key="1">
    <citation type="journal article" date="2015" name="Nature">
        <title>Complex archaea that bridge the gap between prokaryotes and eukaryotes.</title>
        <authorList>
            <person name="Spang A."/>
            <person name="Saw J.H."/>
            <person name="Jorgensen S.L."/>
            <person name="Zaremba-Niedzwiedzka K."/>
            <person name="Martijn J."/>
            <person name="Lind A.E."/>
            <person name="van Eijk R."/>
            <person name="Schleper C."/>
            <person name="Guy L."/>
            <person name="Ettema T.J."/>
        </authorList>
    </citation>
    <scope>NUCLEOTIDE SEQUENCE</scope>
</reference>
<accession>A0A0F8WWL6</accession>
<sequence>ENQSLISQDLTIFFSGPSSVQTNTSSGMLSIGGLLLGEYLIQAEGTNYPKRGIFFTVTNASADVNLYLVNDIAGNDFIDYIIQDDGRNRLENVRMTFQKNINNSFVTVAQTETDFAGQSRIFQDQQNEYRIVVFLEGFATQTIDLLPLLTTYTITLATLPEQIFDTTYEGIRYTISPAARVLNASGLFRDISLTIFDSTSSLEFFGLQIINHSYECIPANCITNITGSPAGGTATVKINLSEEGSFDTQYFFKRNGFDLQFINGQISSVRFLIGSVNILDIPYV</sequence>
<feature type="non-terminal residue" evidence="1">
    <location>
        <position position="1"/>
    </location>
</feature>
<comment type="caution">
    <text evidence="1">The sequence shown here is derived from an EMBL/GenBank/DDBJ whole genome shotgun (WGS) entry which is preliminary data.</text>
</comment>